<reference evidence="2 3" key="1">
    <citation type="submission" date="2013-11" db="EMBL/GenBank/DDBJ databases">
        <title>Draft genome of the bovine lungworm Dictyocaulus viviparus.</title>
        <authorList>
            <person name="Mitreva M."/>
        </authorList>
    </citation>
    <scope>NUCLEOTIDE SEQUENCE [LARGE SCALE GENOMIC DNA]</scope>
    <source>
        <strain evidence="2 3">HannoverDv2000</strain>
    </source>
</reference>
<feature type="region of interest" description="Disordered" evidence="1">
    <location>
        <begin position="374"/>
        <end position="393"/>
    </location>
</feature>
<accession>A0A0D8XKH9</accession>
<feature type="compositionally biased region" description="Polar residues" evidence="1">
    <location>
        <begin position="297"/>
        <end position="308"/>
    </location>
</feature>
<feature type="region of interest" description="Disordered" evidence="1">
    <location>
        <begin position="1"/>
        <end position="99"/>
    </location>
</feature>
<feature type="compositionally biased region" description="Polar residues" evidence="1">
    <location>
        <begin position="378"/>
        <end position="393"/>
    </location>
</feature>
<name>A0A0D8XKH9_DICVI</name>
<sequence length="434" mass="48990">MLKISHYTDTSIIKRKHSSSSFSSSSRRGFKSYVDTPSRMRSLCKDVDSIQSITSDKLKRSRSNSSSRRTPSSSRCARESDIVYKKSHKNNHKEKTRADITKAAIERNQDEEKNQSADDKLYKNANESHIRRAMDCLSRSRTNQTLESPRPRNDEVVHSSRNRLKSISPSRSRSSSIAKHPRPTKEKSETLEDATSTNKPSHRLNDAKLIKIMQANNVYITCGCCKQSRPYATKQGHFYLTIGRSSDPPLLYDDMASAPCQRDKEKKIGSNLSQGDNLDDVHQRESTPIRRCCSKGSFHSKTSSKGNLSSKRRVKSKKLPIARTPPRSPVSRSSHRSSAGISPPFRTVSQAALAASNYYDCFSNCTRRRFAEDKETLKTAQSPSSGKPSNTTSFETTFRIRDHQDEIPHNLTIQAEIQGKKLISLIMNGKRCRI</sequence>
<evidence type="ECO:0000256" key="1">
    <source>
        <dbReference type="SAM" id="MobiDB-lite"/>
    </source>
</evidence>
<keyword evidence="3" id="KW-1185">Reference proteome</keyword>
<organism evidence="2 3">
    <name type="scientific">Dictyocaulus viviparus</name>
    <name type="common">Bovine lungworm</name>
    <dbReference type="NCBI Taxonomy" id="29172"/>
    <lineage>
        <taxon>Eukaryota</taxon>
        <taxon>Metazoa</taxon>
        <taxon>Ecdysozoa</taxon>
        <taxon>Nematoda</taxon>
        <taxon>Chromadorea</taxon>
        <taxon>Rhabditida</taxon>
        <taxon>Rhabditina</taxon>
        <taxon>Rhabditomorpha</taxon>
        <taxon>Strongyloidea</taxon>
        <taxon>Metastrongylidae</taxon>
        <taxon>Dictyocaulus</taxon>
    </lineage>
</organism>
<dbReference type="AlphaFoldDB" id="A0A0D8XKH9"/>
<gene>
    <name evidence="2" type="ORF">DICVIV_08910</name>
</gene>
<dbReference type="OrthoDB" id="5876321at2759"/>
<feature type="compositionally biased region" description="Basic and acidic residues" evidence="1">
    <location>
        <begin position="279"/>
        <end position="288"/>
    </location>
</feature>
<dbReference type="EMBL" id="KN716430">
    <property type="protein sequence ID" value="KJH45060.1"/>
    <property type="molecule type" value="Genomic_DNA"/>
</dbReference>
<evidence type="ECO:0000313" key="2">
    <source>
        <dbReference type="EMBL" id="KJH45060.1"/>
    </source>
</evidence>
<feature type="compositionally biased region" description="Basic residues" evidence="1">
    <location>
        <begin position="310"/>
        <end position="320"/>
    </location>
</feature>
<feature type="compositionally biased region" description="Low complexity" evidence="1">
    <location>
        <begin position="63"/>
        <end position="75"/>
    </location>
</feature>
<dbReference type="Proteomes" id="UP000053766">
    <property type="component" value="Unassembled WGS sequence"/>
</dbReference>
<evidence type="ECO:0000313" key="3">
    <source>
        <dbReference type="Proteomes" id="UP000053766"/>
    </source>
</evidence>
<feature type="compositionally biased region" description="Low complexity" evidence="1">
    <location>
        <begin position="329"/>
        <end position="343"/>
    </location>
</feature>
<proteinExistence type="predicted"/>
<feature type="compositionally biased region" description="Basic and acidic residues" evidence="1">
    <location>
        <begin position="149"/>
        <end position="158"/>
    </location>
</feature>
<reference evidence="3" key="2">
    <citation type="journal article" date="2016" name="Sci. Rep.">
        <title>Dictyocaulus viviparus genome, variome and transcriptome elucidate lungworm biology and support future intervention.</title>
        <authorList>
            <person name="McNulty S.N."/>
            <person name="Strube C."/>
            <person name="Rosa B.A."/>
            <person name="Martin J.C."/>
            <person name="Tyagi R."/>
            <person name="Choi Y.J."/>
            <person name="Wang Q."/>
            <person name="Hallsworth Pepin K."/>
            <person name="Zhang X."/>
            <person name="Ozersky P."/>
            <person name="Wilson R.K."/>
            <person name="Sternberg P.W."/>
            <person name="Gasser R.B."/>
            <person name="Mitreva M."/>
        </authorList>
    </citation>
    <scope>NUCLEOTIDE SEQUENCE [LARGE SCALE GENOMIC DNA]</scope>
    <source>
        <strain evidence="3">HannoverDv2000</strain>
    </source>
</reference>
<feature type="compositionally biased region" description="Basic residues" evidence="1">
    <location>
        <begin position="85"/>
        <end position="95"/>
    </location>
</feature>
<feature type="compositionally biased region" description="Low complexity" evidence="1">
    <location>
        <begin position="166"/>
        <end position="177"/>
    </location>
</feature>
<feature type="region of interest" description="Disordered" evidence="1">
    <location>
        <begin position="263"/>
        <end position="343"/>
    </location>
</feature>
<feature type="region of interest" description="Disordered" evidence="1">
    <location>
        <begin position="133"/>
        <end position="202"/>
    </location>
</feature>
<protein>
    <submittedName>
        <fullName evidence="2">Uncharacterized protein</fullName>
    </submittedName>
</protein>